<evidence type="ECO:0000256" key="14">
    <source>
        <dbReference type="SAM" id="MobiDB-lite"/>
    </source>
</evidence>
<keyword evidence="12 13" id="KW-0464">Manganese</keyword>
<evidence type="ECO:0000256" key="3">
    <source>
        <dbReference type="ARBA" id="ARBA00012768"/>
    </source>
</evidence>
<reference evidence="16 17" key="1">
    <citation type="submission" date="2017-03" db="EMBL/GenBank/DDBJ databases">
        <title>Whole genome sequence of Micromonospora wenchangensis, isolated from mangrove soil.</title>
        <authorList>
            <person name="Yang H."/>
        </authorList>
    </citation>
    <scope>NUCLEOTIDE SEQUENCE [LARGE SCALE GENOMIC DNA]</scope>
    <source>
        <strain evidence="16 17">CCTCC AA 2012002</strain>
    </source>
</reference>
<dbReference type="OrthoDB" id="9781776at2"/>
<evidence type="ECO:0000259" key="15">
    <source>
        <dbReference type="Pfam" id="PF01930"/>
    </source>
</evidence>
<protein>
    <recommendedName>
        <fullName evidence="4 13">CRISPR-associated exonuclease Cas4</fullName>
        <ecNumber evidence="3 13">3.1.12.1</ecNumber>
    </recommendedName>
</protein>
<dbReference type="GO" id="GO:0051607">
    <property type="term" value="P:defense response to virus"/>
    <property type="evidence" value="ECO:0007669"/>
    <property type="project" value="UniProtKB-KW"/>
</dbReference>
<keyword evidence="6 13" id="KW-0479">Metal-binding</keyword>
<sequence length="217" mass="24429">MTHDHPTDSGTPDLREVPLSALEHYAYCHRQTALIHVEGVWTENVETVRGDLSHTTVDLPGIQRRRGLTTIRSLPVWSHTHGLRGICDVVEFEKNTATPVEYKVGRYKPGDPAELQLGGQALCLLEAGFDVPTGYIYSVAERRRHPVPIDHDLLERVNAATTAVRRLLHTPTLPTARNDARCRRCSLREDCLPELTDGQRQTPPDLLTPRPLGQWRD</sequence>
<dbReference type="GO" id="GO:0051536">
    <property type="term" value="F:iron-sulfur cluster binding"/>
    <property type="evidence" value="ECO:0007669"/>
    <property type="project" value="UniProtKB-KW"/>
</dbReference>
<dbReference type="InterPro" id="IPR013343">
    <property type="entry name" value="CRISPR-assoc_prot_Cas4"/>
</dbReference>
<evidence type="ECO:0000256" key="12">
    <source>
        <dbReference type="ARBA" id="ARBA00023211"/>
    </source>
</evidence>
<evidence type="ECO:0000256" key="8">
    <source>
        <dbReference type="ARBA" id="ARBA00022839"/>
    </source>
</evidence>
<dbReference type="GO" id="GO:0046872">
    <property type="term" value="F:metal ion binding"/>
    <property type="evidence" value="ECO:0007669"/>
    <property type="project" value="UniProtKB-KW"/>
</dbReference>
<evidence type="ECO:0000256" key="6">
    <source>
        <dbReference type="ARBA" id="ARBA00022723"/>
    </source>
</evidence>
<dbReference type="Gene3D" id="3.90.320.10">
    <property type="match status" value="1"/>
</dbReference>
<accession>A0A246R732</accession>
<dbReference type="InterPro" id="IPR022765">
    <property type="entry name" value="Dna2/Cas4_DUF83"/>
</dbReference>
<evidence type="ECO:0000256" key="11">
    <source>
        <dbReference type="ARBA" id="ARBA00023118"/>
    </source>
</evidence>
<comment type="caution">
    <text evidence="16">The sequence shown here is derived from an EMBL/GenBank/DDBJ whole genome shotgun (WGS) entry which is preliminary data.</text>
</comment>
<dbReference type="InterPro" id="IPR011604">
    <property type="entry name" value="PDDEXK-like_dom_sf"/>
</dbReference>
<evidence type="ECO:0000313" key="16">
    <source>
        <dbReference type="EMBL" id="OWU96471.1"/>
    </source>
</evidence>
<comment type="function">
    <text evidence="13">CRISPR (clustered regularly interspaced short palindromic repeat) is an adaptive immune system that provides protection against mobile genetic elements (viruses, transposable elements and conjugative plasmids). CRISPR clusters contain sequences complementary to antecedent mobile elements and target invading nucleic acids. CRISPR clusters are transcribed and processed into CRISPR RNA (crRNA).</text>
</comment>
<dbReference type="EC" id="3.1.12.1" evidence="3 13"/>
<evidence type="ECO:0000256" key="1">
    <source>
        <dbReference type="ARBA" id="ARBA00001966"/>
    </source>
</evidence>
<name>A0A246R732_9ACTN</name>
<evidence type="ECO:0000256" key="2">
    <source>
        <dbReference type="ARBA" id="ARBA00009189"/>
    </source>
</evidence>
<dbReference type="EMBL" id="MZMV01000117">
    <property type="protein sequence ID" value="OWU96471.1"/>
    <property type="molecule type" value="Genomic_DNA"/>
</dbReference>
<dbReference type="PANTHER" id="PTHR36531:SF6">
    <property type="entry name" value="DNA REPLICATION ATP-DEPENDENT HELICASE_NUCLEASE DNA2"/>
    <property type="match status" value="1"/>
</dbReference>
<feature type="region of interest" description="Disordered" evidence="14">
    <location>
        <begin position="195"/>
        <end position="217"/>
    </location>
</feature>
<evidence type="ECO:0000256" key="10">
    <source>
        <dbReference type="ARBA" id="ARBA00023014"/>
    </source>
</evidence>
<keyword evidence="17" id="KW-1185">Reference proteome</keyword>
<keyword evidence="9 13" id="KW-0408">Iron</keyword>
<keyword evidence="8 13" id="KW-0269">Exonuclease</keyword>
<evidence type="ECO:0000256" key="4">
    <source>
        <dbReference type="ARBA" id="ARBA00020049"/>
    </source>
</evidence>
<dbReference type="NCBIfam" id="TIGR00372">
    <property type="entry name" value="cas4"/>
    <property type="match status" value="1"/>
</dbReference>
<evidence type="ECO:0000256" key="13">
    <source>
        <dbReference type="RuleBase" id="RU365022"/>
    </source>
</evidence>
<dbReference type="InterPro" id="IPR051827">
    <property type="entry name" value="Cas4_exonuclease"/>
</dbReference>
<keyword evidence="11 13" id="KW-0051">Antiviral defense</keyword>
<dbReference type="RefSeq" id="WP_088647693.1">
    <property type="nucleotide sequence ID" value="NZ_MZMV01000117.1"/>
</dbReference>
<dbReference type="GO" id="GO:0004527">
    <property type="term" value="F:exonuclease activity"/>
    <property type="evidence" value="ECO:0007669"/>
    <property type="project" value="UniProtKB-KW"/>
</dbReference>
<keyword evidence="5 13" id="KW-0540">Nuclease</keyword>
<gene>
    <name evidence="16" type="ORF">B5D80_32290</name>
</gene>
<comment type="similarity">
    <text evidence="2 13">Belongs to the CRISPR-associated exonuclease Cas4 family.</text>
</comment>
<dbReference type="Proteomes" id="UP000197174">
    <property type="component" value="Unassembled WGS sequence"/>
</dbReference>
<evidence type="ECO:0000256" key="7">
    <source>
        <dbReference type="ARBA" id="ARBA00022801"/>
    </source>
</evidence>
<evidence type="ECO:0000256" key="9">
    <source>
        <dbReference type="ARBA" id="ARBA00023004"/>
    </source>
</evidence>
<proteinExistence type="inferred from homology"/>
<dbReference type="AlphaFoldDB" id="A0A246R732"/>
<comment type="cofactor">
    <cofactor evidence="13">
        <name>Mg(2+)</name>
        <dbReference type="ChEBI" id="CHEBI:18420"/>
    </cofactor>
    <cofactor evidence="13">
        <name>Mn(2+)</name>
        <dbReference type="ChEBI" id="CHEBI:29035"/>
    </cofactor>
    <text evidence="13">Mg(2+) or Mn(2+) required for ssDNA cleavage activity.</text>
</comment>
<feature type="domain" description="DUF83" evidence="15">
    <location>
        <begin position="20"/>
        <end position="192"/>
    </location>
</feature>
<evidence type="ECO:0000256" key="5">
    <source>
        <dbReference type="ARBA" id="ARBA00022722"/>
    </source>
</evidence>
<organism evidence="16 17">
    <name type="scientific">Micromonospora wenchangensis</name>
    <dbReference type="NCBI Taxonomy" id="1185415"/>
    <lineage>
        <taxon>Bacteria</taxon>
        <taxon>Bacillati</taxon>
        <taxon>Actinomycetota</taxon>
        <taxon>Actinomycetes</taxon>
        <taxon>Micromonosporales</taxon>
        <taxon>Micromonosporaceae</taxon>
        <taxon>Micromonospora</taxon>
    </lineage>
</organism>
<dbReference type="Pfam" id="PF01930">
    <property type="entry name" value="Cas_Cas4"/>
    <property type="match status" value="1"/>
</dbReference>
<comment type="cofactor">
    <cofactor evidence="13">
        <name>iron-sulfur cluster</name>
        <dbReference type="ChEBI" id="CHEBI:30408"/>
    </cofactor>
</comment>
<keyword evidence="7 13" id="KW-0378">Hydrolase</keyword>
<dbReference type="PANTHER" id="PTHR36531">
    <property type="entry name" value="CRISPR-ASSOCIATED EXONUCLEASE CAS4"/>
    <property type="match status" value="1"/>
</dbReference>
<keyword evidence="10 13" id="KW-0411">Iron-sulfur</keyword>
<comment type="cofactor">
    <cofactor evidence="1">
        <name>[4Fe-4S] cluster</name>
        <dbReference type="ChEBI" id="CHEBI:49883"/>
    </cofactor>
</comment>
<evidence type="ECO:0000313" key="17">
    <source>
        <dbReference type="Proteomes" id="UP000197174"/>
    </source>
</evidence>